<proteinExistence type="predicted"/>
<reference evidence="1 2" key="1">
    <citation type="submission" date="2024-01" db="EMBL/GenBank/DDBJ databases">
        <authorList>
            <person name="Allen C."/>
            <person name="Tagirdzhanova G."/>
        </authorList>
    </citation>
    <scope>NUCLEOTIDE SEQUENCE [LARGE SCALE GENOMIC DNA]</scope>
    <source>
        <strain evidence="1 2">CBS 573.63</strain>
    </source>
</reference>
<evidence type="ECO:0000313" key="2">
    <source>
        <dbReference type="Proteomes" id="UP001642501"/>
    </source>
</evidence>
<dbReference type="EMBL" id="CAWUOM010000011">
    <property type="protein sequence ID" value="CAK7264638.1"/>
    <property type="molecule type" value="Genomic_DNA"/>
</dbReference>
<evidence type="ECO:0008006" key="3">
    <source>
        <dbReference type="Google" id="ProtNLM"/>
    </source>
</evidence>
<evidence type="ECO:0000313" key="1">
    <source>
        <dbReference type="EMBL" id="CAK7264638.1"/>
    </source>
</evidence>
<name>A0ABP0D8U1_9PEZI</name>
<accession>A0ABP0D8U1</accession>
<comment type="caution">
    <text evidence="1">The sequence shown here is derived from an EMBL/GenBank/DDBJ whole genome shotgun (WGS) entry which is preliminary data.</text>
</comment>
<keyword evidence="2" id="KW-1185">Reference proteome</keyword>
<sequence length="413" mass="44928">MSSFKHQGIAKITLKPGYDAKARVGATARRQSYKLFSLAQILHPTAVDGGTLQATFSFAFPQTALCCNRLVAAKSGVPCLLPPSTLLSTPGAKVRVSYGVTAVFRPPGKALYHRLLRQTVTLHQPILYEPPINTQLPYGIRPLPAPATHASVVPENTVLEPAPQLIHNTAWLSTSRLGIECSTVDTSGTSADDIQRSLLDGLPPYSPAMTLEAVMLNPPSITPGRPVNLHLFLHTPRSILDAAAKNGRQLYLCSVSVRLRRRTHARIGEAKHTDDMAWVLWSVKSVIPIQQEKVGIVCSNISEDSSNQLPNPRIKHDEVEARGLNLPAACVAAIQGQPGFEVCFASRIYTIEVAMGISAVPFSSSLSTRREVDKITAGSDSKVQYTRTDIRVMISDPPPDYETDARQDGREFV</sequence>
<gene>
    <name evidence="1" type="ORF">SEPCBS57363_001178</name>
</gene>
<organism evidence="1 2">
    <name type="scientific">Sporothrix epigloea</name>
    <dbReference type="NCBI Taxonomy" id="1892477"/>
    <lineage>
        <taxon>Eukaryota</taxon>
        <taxon>Fungi</taxon>
        <taxon>Dikarya</taxon>
        <taxon>Ascomycota</taxon>
        <taxon>Pezizomycotina</taxon>
        <taxon>Sordariomycetes</taxon>
        <taxon>Sordariomycetidae</taxon>
        <taxon>Ophiostomatales</taxon>
        <taxon>Ophiostomataceae</taxon>
        <taxon>Sporothrix</taxon>
    </lineage>
</organism>
<protein>
    <recommendedName>
        <fullName evidence="3">LDB19 N-terminal domain-containing protein</fullName>
    </recommendedName>
</protein>
<dbReference type="Proteomes" id="UP001642501">
    <property type="component" value="Unassembled WGS sequence"/>
</dbReference>